<dbReference type="VEuPathDB" id="FungiDB:RhiirA1_429551"/>
<gene>
    <name evidence="1" type="ORF">RhiirA4_401901</name>
</gene>
<evidence type="ECO:0000313" key="1">
    <source>
        <dbReference type="EMBL" id="PKY45990.1"/>
    </source>
</evidence>
<evidence type="ECO:0000313" key="2">
    <source>
        <dbReference type="Proteomes" id="UP000234323"/>
    </source>
</evidence>
<dbReference type="EMBL" id="LLXI01000426">
    <property type="protein sequence ID" value="PKY45990.1"/>
    <property type="molecule type" value="Genomic_DNA"/>
</dbReference>
<protein>
    <submittedName>
        <fullName evidence="1">Uncharacterized protein</fullName>
    </submittedName>
</protein>
<dbReference type="Proteomes" id="UP000234323">
    <property type="component" value="Unassembled WGS sequence"/>
</dbReference>
<sequence>MDNIKKWTILNSLMMNVERKSAKIDSYTDSMNNDKKAGYMVMLNLLIIQSLLGKKCMYRNALPPGFVLKLKLKGKSNNRSILKSS</sequence>
<organism evidence="1 2">
    <name type="scientific">Rhizophagus irregularis</name>
    <dbReference type="NCBI Taxonomy" id="588596"/>
    <lineage>
        <taxon>Eukaryota</taxon>
        <taxon>Fungi</taxon>
        <taxon>Fungi incertae sedis</taxon>
        <taxon>Mucoromycota</taxon>
        <taxon>Glomeromycotina</taxon>
        <taxon>Glomeromycetes</taxon>
        <taxon>Glomerales</taxon>
        <taxon>Glomeraceae</taxon>
        <taxon>Rhizophagus</taxon>
    </lineage>
</organism>
<dbReference type="VEuPathDB" id="FungiDB:RhiirFUN_024573"/>
<reference evidence="1 2" key="1">
    <citation type="submission" date="2015-10" db="EMBL/GenBank/DDBJ databases">
        <title>Genome analyses suggest a sexual origin of heterokaryosis in a supposedly ancient asexual fungus.</title>
        <authorList>
            <person name="Ropars J."/>
            <person name="Sedzielewska K."/>
            <person name="Noel J."/>
            <person name="Charron P."/>
            <person name="Farinelli L."/>
            <person name="Marton T."/>
            <person name="Kruger M."/>
            <person name="Pelin A."/>
            <person name="Brachmann A."/>
            <person name="Corradi N."/>
        </authorList>
    </citation>
    <scope>NUCLEOTIDE SEQUENCE [LARGE SCALE GENOMIC DNA]</scope>
    <source>
        <strain evidence="1 2">A4</strain>
    </source>
</reference>
<accession>A0A2I1GH79</accession>
<name>A0A2I1GH79_9GLOM</name>
<dbReference type="AlphaFoldDB" id="A0A2I1GH79"/>
<proteinExistence type="predicted"/>
<comment type="caution">
    <text evidence="1">The sequence shown here is derived from an EMBL/GenBank/DDBJ whole genome shotgun (WGS) entry which is preliminary data.</text>
</comment>
<dbReference type="VEuPathDB" id="FungiDB:FUN_025195"/>
<keyword evidence="2" id="KW-1185">Reference proteome</keyword>